<accession>A0A392MFR2</accession>
<sequence length="201" mass="23632">MVSNFWVEREGVWGWEFEWRRWRFAWEEDLLRDLREVLPTLVLTGMDDEWLWSLEDGGKFTVRSMYVFLESVFSPVSVFGDQELRVFSNIWKSSAPSKVIAFSWKLLRNRVPVLTNLVYRGIQVNGGSLACVHCQGREESVANLFLFCAAPNKKVRKGFALIWHVTVWMIWRSRNNIIFSRGSKDLVKVIDDIKLLSWCLH</sequence>
<organism evidence="2 3">
    <name type="scientific">Trifolium medium</name>
    <dbReference type="NCBI Taxonomy" id="97028"/>
    <lineage>
        <taxon>Eukaryota</taxon>
        <taxon>Viridiplantae</taxon>
        <taxon>Streptophyta</taxon>
        <taxon>Embryophyta</taxon>
        <taxon>Tracheophyta</taxon>
        <taxon>Spermatophyta</taxon>
        <taxon>Magnoliopsida</taxon>
        <taxon>eudicotyledons</taxon>
        <taxon>Gunneridae</taxon>
        <taxon>Pentapetalae</taxon>
        <taxon>rosids</taxon>
        <taxon>fabids</taxon>
        <taxon>Fabales</taxon>
        <taxon>Fabaceae</taxon>
        <taxon>Papilionoideae</taxon>
        <taxon>50 kb inversion clade</taxon>
        <taxon>NPAAA clade</taxon>
        <taxon>Hologalegina</taxon>
        <taxon>IRL clade</taxon>
        <taxon>Trifolieae</taxon>
        <taxon>Trifolium</taxon>
    </lineage>
</organism>
<dbReference type="EMBL" id="LXQA010010170">
    <property type="protein sequence ID" value="MCH86346.1"/>
    <property type="molecule type" value="Genomic_DNA"/>
</dbReference>
<reference evidence="2 3" key="1">
    <citation type="journal article" date="2018" name="Front. Plant Sci.">
        <title>Red Clover (Trifolium pratense) and Zigzag Clover (T. medium) - A Picture of Genomic Similarities and Differences.</title>
        <authorList>
            <person name="Dluhosova J."/>
            <person name="Istvanek J."/>
            <person name="Nedelnik J."/>
            <person name="Repkova J."/>
        </authorList>
    </citation>
    <scope>NUCLEOTIDE SEQUENCE [LARGE SCALE GENOMIC DNA]</scope>
    <source>
        <strain evidence="3">cv. 10/8</strain>
        <tissue evidence="2">Leaf</tissue>
    </source>
</reference>
<dbReference type="Proteomes" id="UP000265520">
    <property type="component" value="Unassembled WGS sequence"/>
</dbReference>
<evidence type="ECO:0000313" key="3">
    <source>
        <dbReference type="Proteomes" id="UP000265520"/>
    </source>
</evidence>
<comment type="caution">
    <text evidence="2">The sequence shown here is derived from an EMBL/GenBank/DDBJ whole genome shotgun (WGS) entry which is preliminary data.</text>
</comment>
<gene>
    <name evidence="2" type="ORF">A2U01_0007202</name>
</gene>
<dbReference type="InterPro" id="IPR026960">
    <property type="entry name" value="RVT-Znf"/>
</dbReference>
<evidence type="ECO:0000259" key="1">
    <source>
        <dbReference type="Pfam" id="PF13966"/>
    </source>
</evidence>
<dbReference type="AlphaFoldDB" id="A0A392MFR2"/>
<protein>
    <submittedName>
        <fullName evidence="2">F-box family protein</fullName>
    </submittedName>
</protein>
<dbReference type="Pfam" id="PF13966">
    <property type="entry name" value="zf-RVT"/>
    <property type="match status" value="1"/>
</dbReference>
<dbReference type="PANTHER" id="PTHR36617:SF16">
    <property type="entry name" value="OS04G0516500 PROTEIN"/>
    <property type="match status" value="1"/>
</dbReference>
<dbReference type="PANTHER" id="PTHR36617">
    <property type="entry name" value="PROTEIN, PUTATIVE-RELATED"/>
    <property type="match status" value="1"/>
</dbReference>
<name>A0A392MFR2_9FABA</name>
<proteinExistence type="predicted"/>
<feature type="domain" description="Reverse transcriptase zinc-binding" evidence="1">
    <location>
        <begin position="60"/>
        <end position="149"/>
    </location>
</feature>
<evidence type="ECO:0000313" key="2">
    <source>
        <dbReference type="EMBL" id="MCH86346.1"/>
    </source>
</evidence>
<keyword evidence="3" id="KW-1185">Reference proteome</keyword>